<accession>A0A9W4WQL3</accession>
<evidence type="ECO:0000259" key="2">
    <source>
        <dbReference type="Pfam" id="PF13649"/>
    </source>
</evidence>
<proteinExistence type="predicted"/>
<evidence type="ECO:0000256" key="1">
    <source>
        <dbReference type="SAM" id="MobiDB-lite"/>
    </source>
</evidence>
<dbReference type="InterPro" id="IPR029063">
    <property type="entry name" value="SAM-dependent_MTases_sf"/>
</dbReference>
<keyword evidence="4" id="KW-1185">Reference proteome</keyword>
<dbReference type="GO" id="GO:0008168">
    <property type="term" value="F:methyltransferase activity"/>
    <property type="evidence" value="ECO:0007669"/>
    <property type="project" value="TreeGrafter"/>
</dbReference>
<dbReference type="PANTHER" id="PTHR43591:SF24">
    <property type="entry name" value="2-METHOXY-6-POLYPRENYL-1,4-BENZOQUINOL METHYLASE, MITOCHONDRIAL"/>
    <property type="match status" value="1"/>
</dbReference>
<dbReference type="AlphaFoldDB" id="A0A9W4WQL3"/>
<dbReference type="EMBL" id="CAMKVN010000172">
    <property type="protein sequence ID" value="CAI2164704.1"/>
    <property type="molecule type" value="Genomic_DNA"/>
</dbReference>
<dbReference type="SUPFAM" id="SSF53335">
    <property type="entry name" value="S-adenosyl-L-methionine-dependent methyltransferases"/>
    <property type="match status" value="1"/>
</dbReference>
<feature type="domain" description="Methyltransferase" evidence="2">
    <location>
        <begin position="99"/>
        <end position="191"/>
    </location>
</feature>
<gene>
    <name evidence="3" type="ORF">FWILDA_LOCUS1701</name>
</gene>
<dbReference type="Gene3D" id="3.40.50.150">
    <property type="entry name" value="Vaccinia Virus protein VP39"/>
    <property type="match status" value="1"/>
</dbReference>
<sequence length="329" mass="38126">MGNLVAKPRKERKRSSKSPSATVSAINNKHNKNNICNNKGSYRFINGRKYFDIDGSAYALPVDDEECDRLQIQHFLFRHVWQENFSSPVKQMLENGCRVLDVGCGPGTWLLDMAAEYSQSRFIGFDMIATFPSEIMPHNISFIQANLLDGLPFKDNEFDFVYMQNCSVCFTEAQWKEKVIPEMMRVTKKDGWVEFMEIAPEVINMPTKLKPLHDAFINHGRLNNLNFEITNHLDNYLRTCSSDRLTELHKETCKLLYYEKMDSTDSINMAGRISKEIFISFYHAISPMLMPTLGVTQKEYDEIVDSISEELEKNKSFNNLHRYYARKGC</sequence>
<reference evidence="3" key="1">
    <citation type="submission" date="2022-08" db="EMBL/GenBank/DDBJ databases">
        <authorList>
            <person name="Kallberg Y."/>
            <person name="Tangrot J."/>
            <person name="Rosling A."/>
        </authorList>
    </citation>
    <scope>NUCLEOTIDE SEQUENCE</scope>
    <source>
        <strain evidence="3">Wild A</strain>
    </source>
</reference>
<name>A0A9W4WQL3_9GLOM</name>
<evidence type="ECO:0000313" key="3">
    <source>
        <dbReference type="EMBL" id="CAI2164704.1"/>
    </source>
</evidence>
<comment type="caution">
    <text evidence="3">The sequence shown here is derived from an EMBL/GenBank/DDBJ whole genome shotgun (WGS) entry which is preliminary data.</text>
</comment>
<feature type="compositionally biased region" description="Basic residues" evidence="1">
    <location>
        <begin position="7"/>
        <end position="16"/>
    </location>
</feature>
<dbReference type="OrthoDB" id="2013972at2759"/>
<feature type="region of interest" description="Disordered" evidence="1">
    <location>
        <begin position="1"/>
        <end position="24"/>
    </location>
</feature>
<dbReference type="CDD" id="cd02440">
    <property type="entry name" value="AdoMet_MTases"/>
    <property type="match status" value="1"/>
</dbReference>
<dbReference type="Pfam" id="PF13649">
    <property type="entry name" value="Methyltransf_25"/>
    <property type="match status" value="1"/>
</dbReference>
<dbReference type="InterPro" id="IPR041698">
    <property type="entry name" value="Methyltransf_25"/>
</dbReference>
<dbReference type="PANTHER" id="PTHR43591">
    <property type="entry name" value="METHYLTRANSFERASE"/>
    <property type="match status" value="1"/>
</dbReference>
<evidence type="ECO:0000313" key="4">
    <source>
        <dbReference type="Proteomes" id="UP001153678"/>
    </source>
</evidence>
<protein>
    <submittedName>
        <fullName evidence="3">16746_t:CDS:1</fullName>
    </submittedName>
</protein>
<dbReference type="Proteomes" id="UP001153678">
    <property type="component" value="Unassembled WGS sequence"/>
</dbReference>
<organism evidence="3 4">
    <name type="scientific">Funneliformis geosporum</name>
    <dbReference type="NCBI Taxonomy" id="1117311"/>
    <lineage>
        <taxon>Eukaryota</taxon>
        <taxon>Fungi</taxon>
        <taxon>Fungi incertae sedis</taxon>
        <taxon>Mucoromycota</taxon>
        <taxon>Glomeromycotina</taxon>
        <taxon>Glomeromycetes</taxon>
        <taxon>Glomerales</taxon>
        <taxon>Glomeraceae</taxon>
        <taxon>Funneliformis</taxon>
    </lineage>
</organism>